<protein>
    <submittedName>
        <fullName evidence="1">Uncharacterized protein</fullName>
    </submittedName>
</protein>
<sequence>MTFSRPLISPFNISTFSLSWLLGTPFCASLSDLQTAAARSLTWSCRPSSTDFLSPCLQLATGDVSGLWRSGCICPPAQVYPRSIGDFWLSSLKSYLLSDQNSTSNFLLVKADFYFMLNVRTCLVHRSVPDYIVVLLDSPPRVDS</sequence>
<dbReference type="EMBL" id="KZ824277">
    <property type="protein sequence ID" value="RAL13805.1"/>
    <property type="molecule type" value="Genomic_DNA"/>
</dbReference>
<evidence type="ECO:0000313" key="2">
    <source>
        <dbReference type="Proteomes" id="UP000248961"/>
    </source>
</evidence>
<dbReference type="GeneID" id="37195210"/>
<dbReference type="Proteomes" id="UP000248961">
    <property type="component" value="Unassembled WGS sequence"/>
</dbReference>
<evidence type="ECO:0000313" key="1">
    <source>
        <dbReference type="EMBL" id="RAL13805.1"/>
    </source>
</evidence>
<dbReference type="AlphaFoldDB" id="A0A395I248"/>
<name>A0A395I248_ASPHC</name>
<accession>A0A395I248</accession>
<gene>
    <name evidence="1" type="ORF">BO97DRAFT_26419</name>
</gene>
<reference evidence="1 2" key="1">
    <citation type="submission" date="2018-02" db="EMBL/GenBank/DDBJ databases">
        <title>The genomes of Aspergillus section Nigri reveals drivers in fungal speciation.</title>
        <authorList>
            <consortium name="DOE Joint Genome Institute"/>
            <person name="Vesth T.C."/>
            <person name="Nybo J."/>
            <person name="Theobald S."/>
            <person name="Brandl J."/>
            <person name="Frisvad J.C."/>
            <person name="Nielsen K.F."/>
            <person name="Lyhne E.K."/>
            <person name="Kogle M.E."/>
            <person name="Kuo A."/>
            <person name="Riley R."/>
            <person name="Clum A."/>
            <person name="Nolan M."/>
            <person name="Lipzen A."/>
            <person name="Salamov A."/>
            <person name="Henrissat B."/>
            <person name="Wiebenga A."/>
            <person name="De vries R.P."/>
            <person name="Grigoriev I.V."/>
            <person name="Mortensen U.H."/>
            <person name="Andersen M.R."/>
            <person name="Baker S.E."/>
        </authorList>
    </citation>
    <scope>NUCLEOTIDE SEQUENCE [LARGE SCALE GENOMIC DNA]</scope>
    <source>
        <strain evidence="1 2">CBS 101889</strain>
    </source>
</reference>
<dbReference type="VEuPathDB" id="FungiDB:BO97DRAFT_26419"/>
<keyword evidence="2" id="KW-1185">Reference proteome</keyword>
<dbReference type="RefSeq" id="XP_025552959.1">
    <property type="nucleotide sequence ID" value="XM_025690921.1"/>
</dbReference>
<organism evidence="1 2">
    <name type="scientific">Aspergillus homomorphus (strain CBS 101889)</name>
    <dbReference type="NCBI Taxonomy" id="1450537"/>
    <lineage>
        <taxon>Eukaryota</taxon>
        <taxon>Fungi</taxon>
        <taxon>Dikarya</taxon>
        <taxon>Ascomycota</taxon>
        <taxon>Pezizomycotina</taxon>
        <taxon>Eurotiomycetes</taxon>
        <taxon>Eurotiomycetidae</taxon>
        <taxon>Eurotiales</taxon>
        <taxon>Aspergillaceae</taxon>
        <taxon>Aspergillus</taxon>
        <taxon>Aspergillus subgen. Circumdati</taxon>
    </lineage>
</organism>
<proteinExistence type="predicted"/>